<dbReference type="EMBL" id="BK016090">
    <property type="protein sequence ID" value="DAF94239.1"/>
    <property type="molecule type" value="Genomic_DNA"/>
</dbReference>
<reference evidence="1" key="1">
    <citation type="journal article" date="2021" name="Proc. Natl. Acad. Sci. U.S.A.">
        <title>A Catalog of Tens of Thousands of Viruses from Human Metagenomes Reveals Hidden Associations with Chronic Diseases.</title>
        <authorList>
            <person name="Tisza M.J."/>
            <person name="Buck C.B."/>
        </authorList>
    </citation>
    <scope>NUCLEOTIDE SEQUENCE</scope>
    <source>
        <strain evidence="1">Ctu2j3</strain>
    </source>
</reference>
<proteinExistence type="predicted"/>
<sequence>MNFVVKYQRQCIPSIERIKSLLDLPGVVRAQRLDQVYADLRVEDEDVQTFLKALKDVNDWKLSI</sequence>
<evidence type="ECO:0000313" key="1">
    <source>
        <dbReference type="EMBL" id="DAF94239.1"/>
    </source>
</evidence>
<organism evidence="1">
    <name type="scientific">Myoviridae sp. ctu2j3</name>
    <dbReference type="NCBI Taxonomy" id="2825197"/>
    <lineage>
        <taxon>Viruses</taxon>
        <taxon>Duplodnaviria</taxon>
        <taxon>Heunggongvirae</taxon>
        <taxon>Uroviricota</taxon>
        <taxon>Caudoviricetes</taxon>
    </lineage>
</organism>
<protein>
    <submittedName>
        <fullName evidence="1">Putative acylphosphatase</fullName>
    </submittedName>
</protein>
<accession>A0A8S5UIE2</accession>
<dbReference type="EMBL" id="BK016090">
    <property type="protein sequence ID" value="DAF94172.1"/>
    <property type="molecule type" value="Genomic_DNA"/>
</dbReference>
<name>A0A8S5UIE2_9CAUD</name>